<feature type="compositionally biased region" description="Pro residues" evidence="1">
    <location>
        <begin position="135"/>
        <end position="144"/>
    </location>
</feature>
<feature type="compositionally biased region" description="Basic and acidic residues" evidence="1">
    <location>
        <begin position="39"/>
        <end position="50"/>
    </location>
</feature>
<organism evidence="3 4">
    <name type="scientific">Massariosphaeria phaeospora</name>
    <dbReference type="NCBI Taxonomy" id="100035"/>
    <lineage>
        <taxon>Eukaryota</taxon>
        <taxon>Fungi</taxon>
        <taxon>Dikarya</taxon>
        <taxon>Ascomycota</taxon>
        <taxon>Pezizomycotina</taxon>
        <taxon>Dothideomycetes</taxon>
        <taxon>Pleosporomycetidae</taxon>
        <taxon>Pleosporales</taxon>
        <taxon>Pleosporales incertae sedis</taxon>
        <taxon>Massariosphaeria</taxon>
    </lineage>
</organism>
<name>A0A7C8M9F5_9PLEO</name>
<feature type="compositionally biased region" description="Basic and acidic residues" evidence="1">
    <location>
        <begin position="1"/>
        <end position="17"/>
    </location>
</feature>
<feature type="domain" description="SRR1-like" evidence="2">
    <location>
        <begin position="89"/>
        <end position="125"/>
    </location>
</feature>
<evidence type="ECO:0000259" key="2">
    <source>
        <dbReference type="Pfam" id="PF07985"/>
    </source>
</evidence>
<gene>
    <name evidence="3" type="ORF">BDV95DRAFT_178585</name>
</gene>
<reference evidence="3 4" key="1">
    <citation type="submission" date="2020-01" db="EMBL/GenBank/DDBJ databases">
        <authorList>
            <consortium name="DOE Joint Genome Institute"/>
            <person name="Haridas S."/>
            <person name="Albert R."/>
            <person name="Binder M."/>
            <person name="Bloem J."/>
            <person name="Labutti K."/>
            <person name="Salamov A."/>
            <person name="Andreopoulos B."/>
            <person name="Baker S.E."/>
            <person name="Barry K."/>
            <person name="Bills G."/>
            <person name="Bluhm B.H."/>
            <person name="Cannon C."/>
            <person name="Castanera R."/>
            <person name="Culley D.E."/>
            <person name="Daum C."/>
            <person name="Ezra D."/>
            <person name="Gonzalez J.B."/>
            <person name="Henrissat B."/>
            <person name="Kuo A."/>
            <person name="Liang C."/>
            <person name="Lipzen A."/>
            <person name="Lutzoni F."/>
            <person name="Magnuson J."/>
            <person name="Mondo S."/>
            <person name="Nolan M."/>
            <person name="Ohm R."/>
            <person name="Pangilinan J."/>
            <person name="Park H.-J.H."/>
            <person name="Ramirez L."/>
            <person name="Alfaro M."/>
            <person name="Sun H."/>
            <person name="Tritt A."/>
            <person name="Yoshinaga Y."/>
            <person name="Zwiers L.-H.L."/>
            <person name="Turgeon B.G."/>
            <person name="Goodwin S.B."/>
            <person name="Spatafora J.W."/>
            <person name="Crous P.W."/>
            <person name="Grigoriev I.V."/>
        </authorList>
    </citation>
    <scope>NUCLEOTIDE SEQUENCE [LARGE SCALE GENOMIC DNA]</scope>
    <source>
        <strain evidence="3 4">CBS 611.86</strain>
    </source>
</reference>
<proteinExistence type="predicted"/>
<dbReference type="OrthoDB" id="5318346at2759"/>
<evidence type="ECO:0000313" key="4">
    <source>
        <dbReference type="Proteomes" id="UP000481861"/>
    </source>
</evidence>
<protein>
    <recommendedName>
        <fullName evidence="2">SRR1-like domain-containing protein</fullName>
    </recommendedName>
</protein>
<feature type="region of interest" description="Disordered" evidence="1">
    <location>
        <begin position="135"/>
        <end position="226"/>
    </location>
</feature>
<dbReference type="EMBL" id="JAADJZ010000023">
    <property type="protein sequence ID" value="KAF2867382.1"/>
    <property type="molecule type" value="Genomic_DNA"/>
</dbReference>
<evidence type="ECO:0000256" key="1">
    <source>
        <dbReference type="SAM" id="MobiDB-lite"/>
    </source>
</evidence>
<accession>A0A7C8M9F5</accession>
<sequence length="238" mass="25689">MGGQEGRVKRTQVRDADGWTVIAHSKGSRGPGSSSRSKNHAELKDAARPRDTVEGLTVSKLLDSFREHEARWRDSQCAKHLEGVLKTRMGDGVQEAVCVGVGSFSLDWEHRHRSMWQLVLFMAVVGLGACSLHQPPLPPPPHSPSTPKTRSSPPSTPPSSPRCTSPSSPPPSPRTSRPPHSSSRRSSSGASCYPSSCKTGIPRCTSATRSSTTTARTRQPRSETALCLTAARSWGKDF</sequence>
<keyword evidence="4" id="KW-1185">Reference proteome</keyword>
<dbReference type="InterPro" id="IPR012942">
    <property type="entry name" value="SRR1-like"/>
</dbReference>
<feature type="region of interest" description="Disordered" evidence="1">
    <location>
        <begin position="1"/>
        <end position="50"/>
    </location>
</feature>
<dbReference type="Proteomes" id="UP000481861">
    <property type="component" value="Unassembled WGS sequence"/>
</dbReference>
<comment type="caution">
    <text evidence="3">The sequence shown here is derived from an EMBL/GenBank/DDBJ whole genome shotgun (WGS) entry which is preliminary data.</text>
</comment>
<feature type="compositionally biased region" description="Low complexity" evidence="1">
    <location>
        <begin position="174"/>
        <end position="196"/>
    </location>
</feature>
<dbReference type="PANTHER" id="PTHR42080">
    <property type="entry name" value="SRR1 DOMAIN-CONTAINING PROTEIN"/>
    <property type="match status" value="1"/>
</dbReference>
<dbReference type="AlphaFoldDB" id="A0A7C8M9F5"/>
<evidence type="ECO:0000313" key="3">
    <source>
        <dbReference type="EMBL" id="KAF2867382.1"/>
    </source>
</evidence>
<dbReference type="PANTHER" id="PTHR42080:SF1">
    <property type="entry name" value="SRR1-LIKE DOMAIN-CONTAINING PROTEIN"/>
    <property type="match status" value="1"/>
</dbReference>
<feature type="compositionally biased region" description="Low complexity" evidence="1">
    <location>
        <begin position="205"/>
        <end position="217"/>
    </location>
</feature>
<dbReference type="Pfam" id="PF07985">
    <property type="entry name" value="SRR1"/>
    <property type="match status" value="1"/>
</dbReference>